<name>A0ABM6U266_FUSVA</name>
<proteinExistence type="predicted"/>
<dbReference type="GeneID" id="77467065"/>
<sequence length="94" mass="11162">MNKKRQSDTVHTQNITTLIFKGKELIVKKPSVARSRRECEEYDIPYIEIDESELLPDGIFERREDGKLYRISLETLKELNQWPYKILIGTTYDL</sequence>
<organism evidence="1 2">
    <name type="scientific">Fusobacterium varium ATCC 27725</name>
    <dbReference type="NCBI Taxonomy" id="469618"/>
    <lineage>
        <taxon>Bacteria</taxon>
        <taxon>Fusobacteriati</taxon>
        <taxon>Fusobacteriota</taxon>
        <taxon>Fusobacteriia</taxon>
        <taxon>Fusobacteriales</taxon>
        <taxon>Fusobacteriaceae</taxon>
        <taxon>Fusobacterium</taxon>
    </lineage>
</organism>
<gene>
    <name evidence="1" type="ORF">C4N18_03605</name>
</gene>
<accession>A0ABM6U266</accession>
<reference evidence="2" key="1">
    <citation type="journal article" date="2018" name="MSphere">
        <title>Fusobacterium Genomics Using MinION and Illumina Sequencing Enables Genome Completion and Correction.</title>
        <authorList>
            <person name="Todd S.M."/>
            <person name="Settlage R.E."/>
            <person name="Lahmers K.K."/>
            <person name="Slade D.J."/>
        </authorList>
    </citation>
    <scope>NUCLEOTIDE SEQUENCE [LARGE SCALE GENOMIC DNA]</scope>
    <source>
        <strain evidence="2">ATCC 27725</strain>
    </source>
</reference>
<keyword evidence="2" id="KW-1185">Reference proteome</keyword>
<protein>
    <submittedName>
        <fullName evidence="1">Uncharacterized protein</fullName>
    </submittedName>
</protein>
<evidence type="ECO:0000313" key="1">
    <source>
        <dbReference type="EMBL" id="AVQ30360.1"/>
    </source>
</evidence>
<dbReference type="EMBL" id="CP028103">
    <property type="protein sequence ID" value="AVQ30360.1"/>
    <property type="molecule type" value="Genomic_DNA"/>
</dbReference>
<evidence type="ECO:0000313" key="2">
    <source>
        <dbReference type="Proteomes" id="UP000241238"/>
    </source>
</evidence>
<dbReference type="Proteomes" id="UP000241238">
    <property type="component" value="Chromosome"/>
</dbReference>
<dbReference type="RefSeq" id="WP_005948876.1">
    <property type="nucleotide sequence ID" value="NZ_CP028103.1"/>
</dbReference>